<accession>A0A8H2VSH8</accession>
<dbReference type="SUPFAM" id="SSF54427">
    <property type="entry name" value="NTF2-like"/>
    <property type="match status" value="1"/>
</dbReference>
<evidence type="ECO:0000313" key="1">
    <source>
        <dbReference type="EMBL" id="CAD6443864.1"/>
    </source>
</evidence>
<proteinExistence type="predicted"/>
<evidence type="ECO:0000313" key="2">
    <source>
        <dbReference type="Proteomes" id="UP000624404"/>
    </source>
</evidence>
<dbReference type="AlphaFoldDB" id="A0A8H2VSH8"/>
<keyword evidence="2" id="KW-1185">Reference proteome</keyword>
<dbReference type="OrthoDB" id="5440at2759"/>
<sequence>MDVAKAEDVGKTELIPRPLPVGDRIVIQKPLSRRGRGPGLLILTSESYTPRTERKTLDPEPCQKWAEEGFVVVNITIPDHAPETGDTDLGDYLNSGRQALKSLPECTDSDKLGLIFYAGNLDRSVYTDTVLKLISREIFLVAILFTDGTKKLTAELTHASMPPLMVHSSKSLHGPLLRADDVAHVYDTNSTNFVLPSHDDYKSGAASLAHTRSLSFIKKHLGGPIFDLEAIWDEHTLFEFGERNVEKTMSTMVDQPYVNHIPTMTGGIGRGPLMDFYRNHFIFSNPKDTELELVSRTIGVDRVIDEFIFSFTHDRMIDWILPGVPPTHKHARVPFTSVVNVRGDRLYHEHIAWDQATVLRQLGLLPDYLPFPYPLPGGRLPAKGKRFEYRVPTAGVETAQKLVDESSVVSNGLFGFDIREVDDI</sequence>
<name>A0A8H2VSH8_9HELO</name>
<dbReference type="PANTHER" id="PTHR38436:SF3">
    <property type="entry name" value="CARBOXYMETHYLENEBUTENOLIDASE-RELATED"/>
    <property type="match status" value="1"/>
</dbReference>
<dbReference type="Gene3D" id="3.10.450.50">
    <property type="match status" value="1"/>
</dbReference>
<dbReference type="Proteomes" id="UP000624404">
    <property type="component" value="Unassembled WGS sequence"/>
</dbReference>
<dbReference type="EMBL" id="CAJHIA010000011">
    <property type="protein sequence ID" value="CAD6443864.1"/>
    <property type="molecule type" value="Genomic_DNA"/>
</dbReference>
<gene>
    <name evidence="1" type="ORF">SCLTRI_LOCUS3656</name>
</gene>
<organism evidence="1 2">
    <name type="scientific">Sclerotinia trifoliorum</name>
    <dbReference type="NCBI Taxonomy" id="28548"/>
    <lineage>
        <taxon>Eukaryota</taxon>
        <taxon>Fungi</taxon>
        <taxon>Dikarya</taxon>
        <taxon>Ascomycota</taxon>
        <taxon>Pezizomycotina</taxon>
        <taxon>Leotiomycetes</taxon>
        <taxon>Helotiales</taxon>
        <taxon>Sclerotiniaceae</taxon>
        <taxon>Sclerotinia</taxon>
    </lineage>
</organism>
<reference evidence="1" key="1">
    <citation type="submission" date="2020-10" db="EMBL/GenBank/DDBJ databases">
        <authorList>
            <person name="Kusch S."/>
        </authorList>
    </citation>
    <scope>NUCLEOTIDE SEQUENCE</scope>
    <source>
        <strain evidence="1">SwB9</strain>
    </source>
</reference>
<dbReference type="InterPro" id="IPR009959">
    <property type="entry name" value="Cyclase_SnoaL-like"/>
</dbReference>
<dbReference type="GO" id="GO:0030638">
    <property type="term" value="P:polyketide metabolic process"/>
    <property type="evidence" value="ECO:0007669"/>
    <property type="project" value="InterPro"/>
</dbReference>
<comment type="caution">
    <text evidence="1">The sequence shown here is derived from an EMBL/GenBank/DDBJ whole genome shotgun (WGS) entry which is preliminary data.</text>
</comment>
<protein>
    <submittedName>
        <fullName evidence="1">9dfc0452-b5ea-4a33-ba6e-1b68379140e2</fullName>
    </submittedName>
</protein>
<dbReference type="InterPro" id="IPR032710">
    <property type="entry name" value="NTF2-like_dom_sf"/>
</dbReference>
<dbReference type="PANTHER" id="PTHR38436">
    <property type="entry name" value="POLYKETIDE CYCLASE SNOAL-LIKE DOMAIN"/>
    <property type="match status" value="1"/>
</dbReference>